<dbReference type="Proteomes" id="UP000053558">
    <property type="component" value="Unassembled WGS sequence"/>
</dbReference>
<feature type="transmembrane region" description="Helical" evidence="6">
    <location>
        <begin position="356"/>
        <end position="375"/>
    </location>
</feature>
<keyword evidence="9" id="KW-1185">Reference proteome</keyword>
<dbReference type="InterPro" id="IPR050186">
    <property type="entry name" value="TPT_transporter"/>
</dbReference>
<dbReference type="GO" id="GO:0016020">
    <property type="term" value="C:membrane"/>
    <property type="evidence" value="ECO:0007669"/>
    <property type="project" value="UniProtKB-SubCell"/>
</dbReference>
<evidence type="ECO:0000256" key="4">
    <source>
        <dbReference type="ARBA" id="ARBA00023136"/>
    </source>
</evidence>
<feature type="transmembrane region" description="Helical" evidence="6">
    <location>
        <begin position="97"/>
        <end position="116"/>
    </location>
</feature>
<reference evidence="9" key="1">
    <citation type="journal article" date="2012" name="Science">
        <title>The Paleozoic origin of enzymatic lignin decomposition reconstructed from 31 fungal genomes.</title>
        <authorList>
            <person name="Floudas D."/>
            <person name="Binder M."/>
            <person name="Riley R."/>
            <person name="Barry K."/>
            <person name="Blanchette R.A."/>
            <person name="Henrissat B."/>
            <person name="Martinez A.T."/>
            <person name="Otillar R."/>
            <person name="Spatafora J.W."/>
            <person name="Yadav J.S."/>
            <person name="Aerts A."/>
            <person name="Benoit I."/>
            <person name="Boyd A."/>
            <person name="Carlson A."/>
            <person name="Copeland A."/>
            <person name="Coutinho P.M."/>
            <person name="de Vries R.P."/>
            <person name="Ferreira P."/>
            <person name="Findley K."/>
            <person name="Foster B."/>
            <person name="Gaskell J."/>
            <person name="Glotzer D."/>
            <person name="Gorecki P."/>
            <person name="Heitman J."/>
            <person name="Hesse C."/>
            <person name="Hori C."/>
            <person name="Igarashi K."/>
            <person name="Jurgens J.A."/>
            <person name="Kallen N."/>
            <person name="Kersten P."/>
            <person name="Kohler A."/>
            <person name="Kuees U."/>
            <person name="Kumar T.K.A."/>
            <person name="Kuo A."/>
            <person name="LaButti K."/>
            <person name="Larrondo L.F."/>
            <person name="Lindquist E."/>
            <person name="Ling A."/>
            <person name="Lombard V."/>
            <person name="Lucas S."/>
            <person name="Lundell T."/>
            <person name="Martin R."/>
            <person name="McLaughlin D.J."/>
            <person name="Morgenstern I."/>
            <person name="Morin E."/>
            <person name="Murat C."/>
            <person name="Nagy L.G."/>
            <person name="Nolan M."/>
            <person name="Ohm R.A."/>
            <person name="Patyshakuliyeva A."/>
            <person name="Rokas A."/>
            <person name="Ruiz-Duenas F.J."/>
            <person name="Sabat G."/>
            <person name="Salamov A."/>
            <person name="Samejima M."/>
            <person name="Schmutz J."/>
            <person name="Slot J.C."/>
            <person name="St John F."/>
            <person name="Stenlid J."/>
            <person name="Sun H."/>
            <person name="Sun S."/>
            <person name="Syed K."/>
            <person name="Tsang A."/>
            <person name="Wiebenga A."/>
            <person name="Young D."/>
            <person name="Pisabarro A."/>
            <person name="Eastwood D.C."/>
            <person name="Martin F."/>
            <person name="Cullen D."/>
            <person name="Grigoriev I.V."/>
            <person name="Hibbett D.S."/>
        </authorList>
    </citation>
    <scope>NUCLEOTIDE SEQUENCE [LARGE SCALE GENOMIC DNA]</scope>
    <source>
        <strain evidence="9">RWD-64-598 SS2</strain>
    </source>
</reference>
<name>A0A5M3MLH6_CONPW</name>
<gene>
    <name evidence="8" type="ORF">CONPUDRAFT_126269</name>
</gene>
<evidence type="ECO:0000256" key="3">
    <source>
        <dbReference type="ARBA" id="ARBA00022989"/>
    </source>
</evidence>
<keyword evidence="2 6" id="KW-0812">Transmembrane</keyword>
<feature type="transmembrane region" description="Helical" evidence="6">
    <location>
        <begin position="128"/>
        <end position="146"/>
    </location>
</feature>
<dbReference type="Pfam" id="PF03151">
    <property type="entry name" value="TPT"/>
    <property type="match status" value="1"/>
</dbReference>
<feature type="region of interest" description="Disordered" evidence="5">
    <location>
        <begin position="1"/>
        <end position="46"/>
    </location>
</feature>
<protein>
    <submittedName>
        <fullName evidence="8">TPT-domain-containing protein</fullName>
    </submittedName>
</protein>
<feature type="compositionally biased region" description="Basic and acidic residues" evidence="5">
    <location>
        <begin position="25"/>
        <end position="36"/>
    </location>
</feature>
<keyword evidence="3 6" id="KW-1133">Transmembrane helix</keyword>
<evidence type="ECO:0000313" key="9">
    <source>
        <dbReference type="Proteomes" id="UP000053558"/>
    </source>
</evidence>
<evidence type="ECO:0000256" key="1">
    <source>
        <dbReference type="ARBA" id="ARBA00004141"/>
    </source>
</evidence>
<dbReference type="PANTHER" id="PTHR11132">
    <property type="entry name" value="SOLUTE CARRIER FAMILY 35"/>
    <property type="match status" value="1"/>
</dbReference>
<organism evidence="8 9">
    <name type="scientific">Coniophora puteana (strain RWD-64-598)</name>
    <name type="common">Brown rot fungus</name>
    <dbReference type="NCBI Taxonomy" id="741705"/>
    <lineage>
        <taxon>Eukaryota</taxon>
        <taxon>Fungi</taxon>
        <taxon>Dikarya</taxon>
        <taxon>Basidiomycota</taxon>
        <taxon>Agaricomycotina</taxon>
        <taxon>Agaricomycetes</taxon>
        <taxon>Agaricomycetidae</taxon>
        <taxon>Boletales</taxon>
        <taxon>Coniophorineae</taxon>
        <taxon>Coniophoraceae</taxon>
        <taxon>Coniophora</taxon>
    </lineage>
</organism>
<feature type="transmembrane region" description="Helical" evidence="6">
    <location>
        <begin position="158"/>
        <end position="177"/>
    </location>
</feature>
<sequence length="390" mass="41711">MALEKGELVADDETLVDSDGARSSVFDHDPTPDEKPSLPPAALPSPTSAAGLGEETPLAQFLNSEPFWLLLYFTFNLVLTLYNKIVLVKFPFPYTLTALHALCGTIGGGALLRMGFFTPAVLTDRENLALVAFSVLYTVNIAVSNISLQLVTVPFHQVVRAATPLFIILFNLILFGTGSSKMKFASLVPVIAGVGFATYGDYYATPTGLLLTLLGTVLAALKTIYTSILQSRAPTSPPDAPPSAVTTIRAWLIPPRLALHPLDLLCRMAPLAFAQCVILAQLSGELGRVHEWSSAEMDMERAAGLLFNGAIAFGLNIVSFTANRKVGPLSITVAANVKQVLSVFLAVAIFDLVISPTNGFGIFLTLGGGAWYAVVDFREKRRRRAGAGAR</sequence>
<feature type="domain" description="Sugar phosphate transporter" evidence="7">
    <location>
        <begin position="69"/>
        <end position="372"/>
    </location>
</feature>
<dbReference type="EMBL" id="JH711580">
    <property type="protein sequence ID" value="EIW79820.1"/>
    <property type="molecule type" value="Genomic_DNA"/>
</dbReference>
<evidence type="ECO:0000256" key="6">
    <source>
        <dbReference type="SAM" id="Phobius"/>
    </source>
</evidence>
<feature type="transmembrane region" description="Helical" evidence="6">
    <location>
        <begin position="208"/>
        <end position="225"/>
    </location>
</feature>
<comment type="caution">
    <text evidence="8">The sequence shown here is derived from an EMBL/GenBank/DDBJ whole genome shotgun (WGS) entry which is preliminary data.</text>
</comment>
<dbReference type="AlphaFoldDB" id="A0A5M3MLH6"/>
<evidence type="ECO:0000256" key="2">
    <source>
        <dbReference type="ARBA" id="ARBA00022692"/>
    </source>
</evidence>
<keyword evidence="4 6" id="KW-0472">Membrane</keyword>
<dbReference type="RefSeq" id="XP_007770158.1">
    <property type="nucleotide sequence ID" value="XM_007771968.1"/>
</dbReference>
<feature type="transmembrane region" description="Helical" evidence="6">
    <location>
        <begin position="67"/>
        <end position="85"/>
    </location>
</feature>
<dbReference type="OrthoDB" id="10261634at2759"/>
<evidence type="ECO:0000259" key="7">
    <source>
        <dbReference type="Pfam" id="PF03151"/>
    </source>
</evidence>
<comment type="subcellular location">
    <subcellularLocation>
        <location evidence="1">Membrane</location>
        <topology evidence="1">Multi-pass membrane protein</topology>
    </subcellularLocation>
</comment>
<proteinExistence type="predicted"/>
<dbReference type="InterPro" id="IPR004853">
    <property type="entry name" value="Sugar_P_trans_dom"/>
</dbReference>
<dbReference type="KEGG" id="cput:CONPUDRAFT_126269"/>
<evidence type="ECO:0000256" key="5">
    <source>
        <dbReference type="SAM" id="MobiDB-lite"/>
    </source>
</evidence>
<accession>A0A5M3MLH6</accession>
<feature type="transmembrane region" description="Helical" evidence="6">
    <location>
        <begin position="302"/>
        <end position="322"/>
    </location>
</feature>
<dbReference type="OMA" id="YFPCGMY"/>
<dbReference type="GeneID" id="19199964"/>
<evidence type="ECO:0000313" key="8">
    <source>
        <dbReference type="EMBL" id="EIW79820.1"/>
    </source>
</evidence>